<evidence type="ECO:0000313" key="2">
    <source>
        <dbReference type="EMBL" id="MBM7129604.1"/>
    </source>
</evidence>
<dbReference type="SUPFAM" id="SSF55729">
    <property type="entry name" value="Acyl-CoA N-acyltransferases (Nat)"/>
    <property type="match status" value="1"/>
</dbReference>
<proteinExistence type="predicted"/>
<dbReference type="InterPro" id="IPR051908">
    <property type="entry name" value="Ribosomal_N-acetyltransferase"/>
</dbReference>
<reference evidence="2" key="1">
    <citation type="submission" date="2020-10" db="EMBL/GenBank/DDBJ databases">
        <title>Phylogeny of dyella-like bacteria.</title>
        <authorList>
            <person name="Fu J."/>
        </authorList>
    </citation>
    <scope>NUCLEOTIDE SEQUENCE</scope>
    <source>
        <strain evidence="2">DHON07</strain>
    </source>
</reference>
<dbReference type="Pfam" id="PF13302">
    <property type="entry name" value="Acetyltransf_3"/>
    <property type="match status" value="1"/>
</dbReference>
<dbReference type="Proteomes" id="UP001430193">
    <property type="component" value="Unassembled WGS sequence"/>
</dbReference>
<comment type="caution">
    <text evidence="2">The sequence shown here is derived from an EMBL/GenBank/DDBJ whole genome shotgun (WGS) entry which is preliminary data.</text>
</comment>
<name>A0ABS2KF74_9GAMM</name>
<accession>A0ABS2KF74</accession>
<dbReference type="PANTHER" id="PTHR43441:SF6">
    <property type="entry name" value="N-ACETYLTRANSFERASE DOMAIN-CONTAINING PROTEIN"/>
    <property type="match status" value="1"/>
</dbReference>
<dbReference type="Gene3D" id="3.40.630.30">
    <property type="match status" value="1"/>
</dbReference>
<dbReference type="InterPro" id="IPR000182">
    <property type="entry name" value="GNAT_dom"/>
</dbReference>
<evidence type="ECO:0000313" key="3">
    <source>
        <dbReference type="Proteomes" id="UP001430193"/>
    </source>
</evidence>
<dbReference type="RefSeq" id="WP_204631220.1">
    <property type="nucleotide sequence ID" value="NZ_BSOC01000003.1"/>
</dbReference>
<organism evidence="2 3">
    <name type="scientific">Dyella mobilis</name>
    <dbReference type="NCBI Taxonomy" id="1849582"/>
    <lineage>
        <taxon>Bacteria</taxon>
        <taxon>Pseudomonadati</taxon>
        <taxon>Pseudomonadota</taxon>
        <taxon>Gammaproteobacteria</taxon>
        <taxon>Lysobacterales</taxon>
        <taxon>Rhodanobacteraceae</taxon>
        <taxon>Dyella</taxon>
    </lineage>
</organism>
<feature type="domain" description="N-acetyltransferase" evidence="1">
    <location>
        <begin position="13"/>
        <end position="158"/>
    </location>
</feature>
<dbReference type="EMBL" id="JADIKF010000038">
    <property type="protein sequence ID" value="MBM7129604.1"/>
    <property type="molecule type" value="Genomic_DNA"/>
</dbReference>
<protein>
    <submittedName>
        <fullName evidence="2">GNAT family N-acetyltransferase</fullName>
    </submittedName>
</protein>
<keyword evidence="3" id="KW-1185">Reference proteome</keyword>
<evidence type="ECO:0000259" key="1">
    <source>
        <dbReference type="PROSITE" id="PS51186"/>
    </source>
</evidence>
<dbReference type="PROSITE" id="PS51186">
    <property type="entry name" value="GNAT"/>
    <property type="match status" value="1"/>
</dbReference>
<dbReference type="InterPro" id="IPR016181">
    <property type="entry name" value="Acyl_CoA_acyltransferase"/>
</dbReference>
<dbReference type="PANTHER" id="PTHR43441">
    <property type="entry name" value="RIBOSOMAL-PROTEIN-SERINE ACETYLTRANSFERASE"/>
    <property type="match status" value="1"/>
</dbReference>
<gene>
    <name evidence="2" type="ORF">ISS99_08710</name>
</gene>
<sequence>MIALDPISVEDLIAFAKASVPERLAHIALEDALPPPSVATRSLNLVYQGQQPPWCNSFYIREPDDTIIGGCRFKGEPHNGQVEIGYWVSVARRNRGIATRAIEALVLIAFNSGQVREVLAKVRELNAPSTRVVQKLGFASVGSELNHNGEVLVHWTLQIRRLS</sequence>